<dbReference type="InterPro" id="IPR007763">
    <property type="entry name" value="NDUFA12"/>
</dbReference>
<dbReference type="RefSeq" id="WP_377381197.1">
    <property type="nucleotide sequence ID" value="NZ_JBHSSW010000066.1"/>
</dbReference>
<evidence type="ECO:0000313" key="3">
    <source>
        <dbReference type="Proteomes" id="UP001596303"/>
    </source>
</evidence>
<gene>
    <name evidence="2" type="ORF">ACFQDM_16955</name>
</gene>
<evidence type="ECO:0000256" key="1">
    <source>
        <dbReference type="SAM" id="MobiDB-lite"/>
    </source>
</evidence>
<feature type="region of interest" description="Disordered" evidence="1">
    <location>
        <begin position="109"/>
        <end position="130"/>
    </location>
</feature>
<dbReference type="Pfam" id="PF05071">
    <property type="entry name" value="NDUFA12"/>
    <property type="match status" value="1"/>
</dbReference>
<dbReference type="PANTHER" id="PTHR12910:SF2">
    <property type="entry name" value="NADH DEHYDROGENASE [UBIQUINONE] 1 ALPHA SUBCOMPLEX SUBUNIT 12"/>
    <property type="match status" value="1"/>
</dbReference>
<sequence>MLDKIFTWWSGWTVNTLFDVKRRSDFIGEDDYGNRYFEDRKPSYEGRHRRYVLYKGLAEPSKVPADWHGWLHYTYDEPPTKAPLARKSFETDHTPNLTGTIYAYRPKGSLVNGGQRREADSDYEAWSPDA</sequence>
<dbReference type="NCBIfam" id="NF006040">
    <property type="entry name" value="PRK08183.1"/>
    <property type="match status" value="1"/>
</dbReference>
<name>A0ABW1SDY2_9PROT</name>
<organism evidence="2 3">
    <name type="scientific">Ponticaulis profundi</name>
    <dbReference type="NCBI Taxonomy" id="2665222"/>
    <lineage>
        <taxon>Bacteria</taxon>
        <taxon>Pseudomonadati</taxon>
        <taxon>Pseudomonadota</taxon>
        <taxon>Alphaproteobacteria</taxon>
        <taxon>Hyphomonadales</taxon>
        <taxon>Hyphomonadaceae</taxon>
        <taxon>Ponticaulis</taxon>
    </lineage>
</organism>
<dbReference type="Proteomes" id="UP001596303">
    <property type="component" value="Unassembled WGS sequence"/>
</dbReference>
<accession>A0ABW1SDY2</accession>
<reference evidence="3" key="1">
    <citation type="journal article" date="2019" name="Int. J. Syst. Evol. Microbiol.">
        <title>The Global Catalogue of Microorganisms (GCM) 10K type strain sequencing project: providing services to taxonomists for standard genome sequencing and annotation.</title>
        <authorList>
            <consortium name="The Broad Institute Genomics Platform"/>
            <consortium name="The Broad Institute Genome Sequencing Center for Infectious Disease"/>
            <person name="Wu L."/>
            <person name="Ma J."/>
        </authorList>
    </citation>
    <scope>NUCLEOTIDE SEQUENCE [LARGE SCALE GENOMIC DNA]</scope>
    <source>
        <strain evidence="3">CGMCC-1.15741</strain>
    </source>
</reference>
<protein>
    <submittedName>
        <fullName evidence="2">NADH:ubiquinone oxidoreductase subunit NDUFA12</fullName>
    </submittedName>
</protein>
<proteinExistence type="predicted"/>
<evidence type="ECO:0000313" key="2">
    <source>
        <dbReference type="EMBL" id="MFC6199770.1"/>
    </source>
</evidence>
<dbReference type="PANTHER" id="PTHR12910">
    <property type="entry name" value="NADH-UBIQUINONE OXIDOREDUCTASE SUBUNIT B17.2"/>
    <property type="match status" value="1"/>
</dbReference>
<keyword evidence="3" id="KW-1185">Reference proteome</keyword>
<comment type="caution">
    <text evidence="2">The sequence shown here is derived from an EMBL/GenBank/DDBJ whole genome shotgun (WGS) entry which is preliminary data.</text>
</comment>
<dbReference type="EMBL" id="JBHSSW010000066">
    <property type="protein sequence ID" value="MFC6199770.1"/>
    <property type="molecule type" value="Genomic_DNA"/>
</dbReference>